<feature type="domain" description="Heterokaryon incompatibility" evidence="1">
    <location>
        <begin position="89"/>
        <end position="176"/>
    </location>
</feature>
<dbReference type="EMBL" id="JAYKXP010000028">
    <property type="protein sequence ID" value="KAK7043639.1"/>
    <property type="molecule type" value="Genomic_DNA"/>
</dbReference>
<sequence>MVGLPLQEFSLSLTAIHVTSEDKDHDSAYKTVLEMPLESLTHDPHLPVLDIAGSATIGRFRLIDCAQYIRNRVLIVHEFDDFPVEKHPYVAISYVWRGNAVDGCKVGPTFSVAGAEDGDPVGIDVLRHACTAALHEGANYIWLDRLCIMQTSKDDKNWQIGHMFQIYQRSALSLVFPGGIQRLVGLDEPTTWINRGWTLQEALAPLRAEVVYSWTHGSGMYYGRYRGNITELVPGESAKTPLRELLALNGFGATNFFPSASGVHTTFRTTIFGAPNDSSPNVPSEQKTEVVIFMLKSALHHGTRQAFDELAPTIWRSALFRASSRPVDMVFSIMGLFGVTLDIRKFHKDDRLGATVALMREILRQGGRASWLGLAPYLPPHPQLSTIPVFPRTRVEGQVSLELGDQNDNRWSVRIASKQRSAILDVRAISLPTGSIDDEGYLVITRKAIRIYPQPNLLEPGEDHHQHMDSRTVSPPQCCLRLWDISQTGWRFYEDQDDIEQASPRTFAVLLGYYNEFSLDGLWTGPRHLGALLIREHAPDKFHVDSFFELSDRLENWINTWGDRTLHIGGPNAKG</sequence>
<comment type="caution">
    <text evidence="2">The sequence shown here is derived from an EMBL/GenBank/DDBJ whole genome shotgun (WGS) entry which is preliminary data.</text>
</comment>
<accession>A0AAW0CXT0</accession>
<evidence type="ECO:0000313" key="2">
    <source>
        <dbReference type="EMBL" id="KAK7043639.1"/>
    </source>
</evidence>
<keyword evidence="3" id="KW-1185">Reference proteome</keyword>
<organism evidence="2 3">
    <name type="scientific">Paramarasmius palmivorus</name>
    <dbReference type="NCBI Taxonomy" id="297713"/>
    <lineage>
        <taxon>Eukaryota</taxon>
        <taxon>Fungi</taxon>
        <taxon>Dikarya</taxon>
        <taxon>Basidiomycota</taxon>
        <taxon>Agaricomycotina</taxon>
        <taxon>Agaricomycetes</taxon>
        <taxon>Agaricomycetidae</taxon>
        <taxon>Agaricales</taxon>
        <taxon>Marasmiineae</taxon>
        <taxon>Marasmiaceae</taxon>
        <taxon>Paramarasmius</taxon>
    </lineage>
</organism>
<name>A0AAW0CXT0_9AGAR</name>
<dbReference type="AlphaFoldDB" id="A0AAW0CXT0"/>
<dbReference type="PANTHER" id="PTHR33112:SF1">
    <property type="entry name" value="HETEROKARYON INCOMPATIBILITY DOMAIN-CONTAINING PROTEIN"/>
    <property type="match status" value="1"/>
</dbReference>
<protein>
    <recommendedName>
        <fullName evidence="1">Heterokaryon incompatibility domain-containing protein</fullName>
    </recommendedName>
</protein>
<dbReference type="Proteomes" id="UP001383192">
    <property type="component" value="Unassembled WGS sequence"/>
</dbReference>
<proteinExistence type="predicted"/>
<gene>
    <name evidence="2" type="ORF">VNI00_008250</name>
</gene>
<evidence type="ECO:0000313" key="3">
    <source>
        <dbReference type="Proteomes" id="UP001383192"/>
    </source>
</evidence>
<evidence type="ECO:0000259" key="1">
    <source>
        <dbReference type="Pfam" id="PF06985"/>
    </source>
</evidence>
<reference evidence="2 3" key="1">
    <citation type="submission" date="2024-01" db="EMBL/GenBank/DDBJ databases">
        <title>A draft genome for a cacao thread blight-causing isolate of Paramarasmius palmivorus.</title>
        <authorList>
            <person name="Baruah I.K."/>
            <person name="Bukari Y."/>
            <person name="Amoako-Attah I."/>
            <person name="Meinhardt L.W."/>
            <person name="Bailey B.A."/>
            <person name="Cohen S.P."/>
        </authorList>
    </citation>
    <scope>NUCLEOTIDE SEQUENCE [LARGE SCALE GENOMIC DNA]</scope>
    <source>
        <strain evidence="2 3">GH-12</strain>
    </source>
</reference>
<dbReference type="PANTHER" id="PTHR33112">
    <property type="entry name" value="DOMAIN PROTEIN, PUTATIVE-RELATED"/>
    <property type="match status" value="1"/>
</dbReference>
<dbReference type="InterPro" id="IPR010730">
    <property type="entry name" value="HET"/>
</dbReference>
<dbReference type="Pfam" id="PF06985">
    <property type="entry name" value="HET"/>
    <property type="match status" value="1"/>
</dbReference>